<keyword evidence="4" id="KW-0560">Oxidoreductase</keyword>
<dbReference type="SUPFAM" id="SSF51197">
    <property type="entry name" value="Clavaminate synthase-like"/>
    <property type="match status" value="1"/>
</dbReference>
<evidence type="ECO:0000256" key="5">
    <source>
        <dbReference type="ARBA" id="ARBA00023004"/>
    </source>
</evidence>
<evidence type="ECO:0000313" key="8">
    <source>
        <dbReference type="Proteomes" id="UP000626109"/>
    </source>
</evidence>
<dbReference type="Gene3D" id="2.60.120.620">
    <property type="entry name" value="q2cbj1_9rhob like domain"/>
    <property type="match status" value="1"/>
</dbReference>
<gene>
    <name evidence="7" type="ORF">PGLA2088_LOCUS38495</name>
</gene>
<keyword evidence="5" id="KW-0408">Iron</keyword>
<dbReference type="GO" id="GO:0005506">
    <property type="term" value="F:iron ion binding"/>
    <property type="evidence" value="ECO:0007669"/>
    <property type="project" value="InterPro"/>
</dbReference>
<dbReference type="Proteomes" id="UP000626109">
    <property type="component" value="Unassembled WGS sequence"/>
</dbReference>
<dbReference type="PROSITE" id="PS51471">
    <property type="entry name" value="FE2OG_OXY"/>
    <property type="match status" value="1"/>
</dbReference>
<dbReference type="Pfam" id="PF13640">
    <property type="entry name" value="2OG-FeII_Oxy_3"/>
    <property type="match status" value="1"/>
</dbReference>
<dbReference type="AlphaFoldDB" id="A0A813KX34"/>
<dbReference type="EMBL" id="CAJNNW010032773">
    <property type="protein sequence ID" value="CAE8715365.1"/>
    <property type="molecule type" value="Genomic_DNA"/>
</dbReference>
<dbReference type="InterPro" id="IPR044862">
    <property type="entry name" value="Pro_4_hyd_alph_FE2OG_OXY"/>
</dbReference>
<name>A0A813KX34_POLGL</name>
<keyword evidence="2" id="KW-0479">Metal-binding</keyword>
<dbReference type="PANTHER" id="PTHR10869">
    <property type="entry name" value="PROLYL 4-HYDROXYLASE ALPHA SUBUNIT"/>
    <property type="match status" value="1"/>
</dbReference>
<comment type="cofactor">
    <cofactor evidence="1">
        <name>L-ascorbate</name>
        <dbReference type="ChEBI" id="CHEBI:38290"/>
    </cofactor>
</comment>
<dbReference type="PANTHER" id="PTHR10869:SF246">
    <property type="entry name" value="TRANSMEMBRANE PROLYL 4-HYDROXYLASE"/>
    <property type="match status" value="1"/>
</dbReference>
<evidence type="ECO:0000259" key="6">
    <source>
        <dbReference type="PROSITE" id="PS51471"/>
    </source>
</evidence>
<accession>A0A813KX34</accession>
<dbReference type="GO" id="GO:0005783">
    <property type="term" value="C:endoplasmic reticulum"/>
    <property type="evidence" value="ECO:0007669"/>
    <property type="project" value="TreeGrafter"/>
</dbReference>
<dbReference type="GO" id="GO:0031418">
    <property type="term" value="F:L-ascorbic acid binding"/>
    <property type="evidence" value="ECO:0007669"/>
    <property type="project" value="InterPro"/>
</dbReference>
<dbReference type="SMART" id="SM00702">
    <property type="entry name" value="P4Hc"/>
    <property type="match status" value="1"/>
</dbReference>
<reference evidence="7" key="1">
    <citation type="submission" date="2021-02" db="EMBL/GenBank/DDBJ databases">
        <authorList>
            <person name="Dougan E. K."/>
            <person name="Rhodes N."/>
            <person name="Thang M."/>
            <person name="Chan C."/>
        </authorList>
    </citation>
    <scope>NUCLEOTIDE SEQUENCE</scope>
</reference>
<proteinExistence type="predicted"/>
<evidence type="ECO:0000256" key="2">
    <source>
        <dbReference type="ARBA" id="ARBA00022723"/>
    </source>
</evidence>
<dbReference type="InterPro" id="IPR045054">
    <property type="entry name" value="P4HA-like"/>
</dbReference>
<comment type="caution">
    <text evidence="7">The sequence shown here is derived from an EMBL/GenBank/DDBJ whole genome shotgun (WGS) entry which is preliminary data.</text>
</comment>
<keyword evidence="3" id="KW-0223">Dioxygenase</keyword>
<sequence length="376" mass="40381">MSTSPALALDSEADSVEDSVAASNATSATNSSTELLLGTLVYCRLLVRGVLKVTEAVVVELGTWQTVVACPADCALDSHGGWAGSAELGGWQSFRCASVEPGTSCAVVFYSVDTTSLATAPVPGAVGFKSTVPSNRSLCELFHGEAGADSIRIQAVAGEVSTTEKPYHEVRISEKHSLFECNSVLLVPDLLTRDECNLLMEAAVRRIRGGRKISNSQQEGLTRLPVQELDLEAQMLSTSIIKDRVLTFLEQQLPQVTSDLFGQNSRLREMKCTFSQGEPAINRYVEGGGFNPHRDQTSVTINVLLSDFGDFSGGGTTFWPQDSADESGSQDVLLLRPPQGTGVLFNGNVRHAGRPVVSGTRHLYVASFHLWSLDQD</sequence>
<evidence type="ECO:0000313" key="7">
    <source>
        <dbReference type="EMBL" id="CAE8715365.1"/>
    </source>
</evidence>
<dbReference type="InterPro" id="IPR005123">
    <property type="entry name" value="Oxoglu/Fe-dep_dioxygenase_dom"/>
</dbReference>
<dbReference type="InterPro" id="IPR006620">
    <property type="entry name" value="Pro_4_hyd_alph"/>
</dbReference>
<evidence type="ECO:0000256" key="4">
    <source>
        <dbReference type="ARBA" id="ARBA00023002"/>
    </source>
</evidence>
<evidence type="ECO:0000256" key="1">
    <source>
        <dbReference type="ARBA" id="ARBA00001961"/>
    </source>
</evidence>
<organism evidence="7 8">
    <name type="scientific">Polarella glacialis</name>
    <name type="common">Dinoflagellate</name>
    <dbReference type="NCBI Taxonomy" id="89957"/>
    <lineage>
        <taxon>Eukaryota</taxon>
        <taxon>Sar</taxon>
        <taxon>Alveolata</taxon>
        <taxon>Dinophyceae</taxon>
        <taxon>Suessiales</taxon>
        <taxon>Suessiaceae</taxon>
        <taxon>Polarella</taxon>
    </lineage>
</organism>
<evidence type="ECO:0000256" key="3">
    <source>
        <dbReference type="ARBA" id="ARBA00022964"/>
    </source>
</evidence>
<dbReference type="GO" id="GO:0004656">
    <property type="term" value="F:procollagen-proline 4-dioxygenase activity"/>
    <property type="evidence" value="ECO:0007669"/>
    <property type="project" value="TreeGrafter"/>
</dbReference>
<feature type="domain" description="Fe2OG dioxygenase" evidence="6">
    <location>
        <begin position="273"/>
        <end position="371"/>
    </location>
</feature>
<protein>
    <recommendedName>
        <fullName evidence="6">Fe2OG dioxygenase domain-containing protein</fullName>
    </recommendedName>
</protein>